<evidence type="ECO:0000313" key="2">
    <source>
        <dbReference type="Proteomes" id="UP000072421"/>
    </source>
</evidence>
<sequence>MNYWKNQDLFRGYRILSWWLLSILPKIWFLPWVKELPGHDG</sequence>
<gene>
    <name evidence="1" type="ORF">CFter6_4314</name>
</gene>
<reference evidence="1 2" key="1">
    <citation type="submission" date="2015-11" db="EMBL/GenBank/DDBJ databases">
        <title>Exploring the genomic traits of fungus-feeding bacterial genus Collimonas.</title>
        <authorList>
            <person name="Song C."/>
            <person name="Schmidt R."/>
            <person name="de Jager V."/>
            <person name="Krzyzanowska D."/>
            <person name="Jongedijk E."/>
            <person name="Cankar K."/>
            <person name="Beekwilder J."/>
            <person name="van Veen A."/>
            <person name="de Boer W."/>
            <person name="van Veen J.A."/>
            <person name="Garbeva P."/>
        </authorList>
    </citation>
    <scope>NUCLEOTIDE SEQUENCE [LARGE SCALE GENOMIC DNA]</scope>
    <source>
        <strain evidence="1 2">Ter6</strain>
    </source>
</reference>
<dbReference type="Proteomes" id="UP000072421">
    <property type="component" value="Chromosome"/>
</dbReference>
<evidence type="ECO:0000313" key="1">
    <source>
        <dbReference type="EMBL" id="AMO96910.1"/>
    </source>
</evidence>
<accession>A0A127PGG7</accession>
<protein>
    <submittedName>
        <fullName evidence="1">Uncharacterized protein</fullName>
    </submittedName>
</protein>
<organism evidence="1">
    <name type="scientific">Collimonas fungivorans</name>
    <dbReference type="NCBI Taxonomy" id="158899"/>
    <lineage>
        <taxon>Bacteria</taxon>
        <taxon>Pseudomonadati</taxon>
        <taxon>Pseudomonadota</taxon>
        <taxon>Betaproteobacteria</taxon>
        <taxon>Burkholderiales</taxon>
        <taxon>Oxalobacteraceae</taxon>
        <taxon>Collimonas</taxon>
    </lineage>
</organism>
<dbReference type="EMBL" id="CP013232">
    <property type="protein sequence ID" value="AMO96910.1"/>
    <property type="molecule type" value="Genomic_DNA"/>
</dbReference>
<name>A0A127PGG7_9BURK</name>
<proteinExistence type="predicted"/>
<dbReference type="PATRIC" id="fig|158899.10.peg.4274"/>
<dbReference type="AlphaFoldDB" id="A0A127PGG7"/>